<keyword evidence="3" id="KW-1185">Reference proteome</keyword>
<comment type="caution">
    <text evidence="2">The sequence shown here is derived from an EMBL/GenBank/DDBJ whole genome shotgun (WGS) entry which is preliminary data.</text>
</comment>
<dbReference type="AlphaFoldDB" id="A0AAP0PSS2"/>
<protein>
    <submittedName>
        <fullName evidence="2">Uncharacterized protein</fullName>
    </submittedName>
</protein>
<feature type="compositionally biased region" description="Basic residues" evidence="1">
    <location>
        <begin position="65"/>
        <end position="82"/>
    </location>
</feature>
<evidence type="ECO:0000313" key="3">
    <source>
        <dbReference type="Proteomes" id="UP001417504"/>
    </source>
</evidence>
<evidence type="ECO:0000313" key="2">
    <source>
        <dbReference type="EMBL" id="KAK9155122.1"/>
    </source>
</evidence>
<organism evidence="2 3">
    <name type="scientific">Stephania japonica</name>
    <dbReference type="NCBI Taxonomy" id="461633"/>
    <lineage>
        <taxon>Eukaryota</taxon>
        <taxon>Viridiplantae</taxon>
        <taxon>Streptophyta</taxon>
        <taxon>Embryophyta</taxon>
        <taxon>Tracheophyta</taxon>
        <taxon>Spermatophyta</taxon>
        <taxon>Magnoliopsida</taxon>
        <taxon>Ranunculales</taxon>
        <taxon>Menispermaceae</taxon>
        <taxon>Menispermoideae</taxon>
        <taxon>Cissampelideae</taxon>
        <taxon>Stephania</taxon>
    </lineage>
</organism>
<reference evidence="2 3" key="1">
    <citation type="submission" date="2024-01" db="EMBL/GenBank/DDBJ databases">
        <title>Genome assemblies of Stephania.</title>
        <authorList>
            <person name="Yang L."/>
        </authorList>
    </citation>
    <scope>NUCLEOTIDE SEQUENCE [LARGE SCALE GENOMIC DNA]</scope>
    <source>
        <strain evidence="2">QJT</strain>
        <tissue evidence="2">Leaf</tissue>
    </source>
</reference>
<accession>A0AAP0PSS2</accession>
<evidence type="ECO:0000256" key="1">
    <source>
        <dbReference type="SAM" id="MobiDB-lite"/>
    </source>
</evidence>
<dbReference type="Proteomes" id="UP001417504">
    <property type="component" value="Unassembled WGS sequence"/>
</dbReference>
<dbReference type="EMBL" id="JBBNAE010000001">
    <property type="protein sequence ID" value="KAK9155122.1"/>
    <property type="molecule type" value="Genomic_DNA"/>
</dbReference>
<gene>
    <name evidence="2" type="ORF">Sjap_002602</name>
</gene>
<feature type="region of interest" description="Disordered" evidence="1">
    <location>
        <begin position="38"/>
        <end position="150"/>
    </location>
</feature>
<feature type="region of interest" description="Disordered" evidence="1">
    <location>
        <begin position="10"/>
        <end position="29"/>
    </location>
</feature>
<name>A0AAP0PSS2_9MAGN</name>
<proteinExistence type="predicted"/>
<sequence>MRTELMVAIRGQGAPRDPLPQMQPHIGGADLDPILEASQEEGDAVQSVMGAEMDPVIPIPEGGKRPQKRGGVGRRRGRRRSPARAASIADEGGDSSTVAAVGSRLSQRKIREERGGQSHPSVVQLPPRSAGLTGPGPPGQAEGLHNVVRR</sequence>